<sequence>MKTMSTMRAWFLICLGLVAAPGVAAQAPDFLVSSGREMSRADLQASLQRLDAAAVSEDYGEAVRQQAAARAAQIRQRLTEGDYRVGDRIQVQVQGEAWDADSPGAIQPVQVVPTPGSIAIPTGRGSTGATFAVQEGPAVKFPDIPLISLRGVLRSELQDHLTEELSAYIIDPVVEAETLLRIAVMGEVRVPGYYYPAATQNLGDLIMMAGGPAPSAEYDKTSLLRGGQPLWEGDDLQALIGEGRTLDQLNLQAGDIVEVPRESDTNIWMEVGRYALIVGSTLLLGIRVF</sequence>
<feature type="signal peptide" evidence="1">
    <location>
        <begin position="1"/>
        <end position="24"/>
    </location>
</feature>
<dbReference type="Proteomes" id="UP001484239">
    <property type="component" value="Unassembled WGS sequence"/>
</dbReference>
<evidence type="ECO:0000256" key="1">
    <source>
        <dbReference type="SAM" id="SignalP"/>
    </source>
</evidence>
<comment type="caution">
    <text evidence="2">The sequence shown here is derived from an EMBL/GenBank/DDBJ whole genome shotgun (WGS) entry which is preliminary data.</text>
</comment>
<dbReference type="PANTHER" id="PTHR33619">
    <property type="entry name" value="POLYSACCHARIDE EXPORT PROTEIN GFCE-RELATED"/>
    <property type="match status" value="1"/>
</dbReference>
<protein>
    <recommendedName>
        <fullName evidence="4">Soluble ligand binding domain-containing protein</fullName>
    </recommendedName>
</protein>
<evidence type="ECO:0000313" key="3">
    <source>
        <dbReference type="Proteomes" id="UP001484239"/>
    </source>
</evidence>
<accession>A0ABU9ECL1</accession>
<name>A0ABU9ECL1_9BACT</name>
<dbReference type="EMBL" id="JBBHLI010000007">
    <property type="protein sequence ID" value="MEK9501848.1"/>
    <property type="molecule type" value="Genomic_DNA"/>
</dbReference>
<keyword evidence="1" id="KW-0732">Signal</keyword>
<reference evidence="2 3" key="1">
    <citation type="submission" date="2024-02" db="EMBL/GenBank/DDBJ databases">
        <title>A novel Gemmatimonadota bacterium.</title>
        <authorList>
            <person name="Du Z.-J."/>
            <person name="Ye Y.-Q."/>
        </authorList>
    </citation>
    <scope>NUCLEOTIDE SEQUENCE [LARGE SCALE GENOMIC DNA]</scope>
    <source>
        <strain evidence="2 3">DH-20</strain>
    </source>
</reference>
<keyword evidence="3" id="KW-1185">Reference proteome</keyword>
<organism evidence="2 3">
    <name type="scientific">Gaopeijia maritima</name>
    <dbReference type="NCBI Taxonomy" id="3119007"/>
    <lineage>
        <taxon>Bacteria</taxon>
        <taxon>Pseudomonadati</taxon>
        <taxon>Gemmatimonadota</taxon>
        <taxon>Longimicrobiia</taxon>
        <taxon>Gaopeijiales</taxon>
        <taxon>Gaopeijiaceae</taxon>
        <taxon>Gaopeijia</taxon>
    </lineage>
</organism>
<feature type="chain" id="PRO_5045766559" description="Soluble ligand binding domain-containing protein" evidence="1">
    <location>
        <begin position="25"/>
        <end position="289"/>
    </location>
</feature>
<proteinExistence type="predicted"/>
<dbReference type="PANTHER" id="PTHR33619:SF3">
    <property type="entry name" value="POLYSACCHARIDE EXPORT PROTEIN GFCE-RELATED"/>
    <property type="match status" value="1"/>
</dbReference>
<gene>
    <name evidence="2" type="ORF">WI372_12725</name>
</gene>
<evidence type="ECO:0000313" key="2">
    <source>
        <dbReference type="EMBL" id="MEK9501848.1"/>
    </source>
</evidence>
<evidence type="ECO:0008006" key="4">
    <source>
        <dbReference type="Google" id="ProtNLM"/>
    </source>
</evidence>
<dbReference type="InterPro" id="IPR049712">
    <property type="entry name" value="Poly_export"/>
</dbReference>
<dbReference type="Gene3D" id="3.10.560.10">
    <property type="entry name" value="Outer membrane lipoprotein wza domain like"/>
    <property type="match status" value="1"/>
</dbReference>